<name>X1H929_9ZZZZ</name>
<comment type="caution">
    <text evidence="1">The sequence shown here is derived from an EMBL/GenBank/DDBJ whole genome shotgun (WGS) entry which is preliminary data.</text>
</comment>
<accession>X1H929</accession>
<evidence type="ECO:0000313" key="1">
    <source>
        <dbReference type="EMBL" id="GAH65897.1"/>
    </source>
</evidence>
<dbReference type="AlphaFoldDB" id="X1H929"/>
<proteinExistence type="predicted"/>
<protein>
    <submittedName>
        <fullName evidence="1">Uncharacterized protein</fullName>
    </submittedName>
</protein>
<sequence length="250" mass="28826">MKRLIPKILSLVFVTLFLVSLIPAGNVDNETDRINGEISDDLMDSIVNQMNADFNLTNEYQKIWEPNNIRGSTHAIAVSDDNEYMASAGGYLNDREVHIYRWYDALYQYYPIWDAGDGIIQGDVMDVDFMDCDNNNRLEVVAASADGHIYVFEQLADRDDPFSVFSLAHQWELVWDSGLYIDRQVWSIEAFDIDHDSHEEIIAGAWDGKVYVFDYIDHSAYPFCLQEHWIHFEPVWDSGDIITDRVHSVA</sequence>
<feature type="non-terminal residue" evidence="1">
    <location>
        <position position="250"/>
    </location>
</feature>
<dbReference type="InterPro" id="IPR036322">
    <property type="entry name" value="WD40_repeat_dom_sf"/>
</dbReference>
<dbReference type="InterPro" id="IPR031793">
    <property type="entry name" value="KICSTOR_ITFG2"/>
</dbReference>
<dbReference type="SUPFAM" id="SSF50978">
    <property type="entry name" value="WD40 repeat-like"/>
    <property type="match status" value="1"/>
</dbReference>
<gene>
    <name evidence="1" type="ORF">S03H2_44794</name>
</gene>
<reference evidence="1" key="1">
    <citation type="journal article" date="2014" name="Front. Microbiol.">
        <title>High frequency of phylogenetically diverse reductive dehalogenase-homologous genes in deep subseafloor sedimentary metagenomes.</title>
        <authorList>
            <person name="Kawai M."/>
            <person name="Futagami T."/>
            <person name="Toyoda A."/>
            <person name="Takaki Y."/>
            <person name="Nishi S."/>
            <person name="Hori S."/>
            <person name="Arai W."/>
            <person name="Tsubouchi T."/>
            <person name="Morono Y."/>
            <person name="Uchiyama I."/>
            <person name="Ito T."/>
            <person name="Fujiyama A."/>
            <person name="Inagaki F."/>
            <person name="Takami H."/>
        </authorList>
    </citation>
    <scope>NUCLEOTIDE SEQUENCE</scope>
    <source>
        <strain evidence="1">Expedition CK06-06</strain>
    </source>
</reference>
<dbReference type="EMBL" id="BARU01028031">
    <property type="protein sequence ID" value="GAH65897.1"/>
    <property type="molecule type" value="Genomic_DNA"/>
</dbReference>
<organism evidence="1">
    <name type="scientific">marine sediment metagenome</name>
    <dbReference type="NCBI Taxonomy" id="412755"/>
    <lineage>
        <taxon>unclassified sequences</taxon>
        <taxon>metagenomes</taxon>
        <taxon>ecological metagenomes</taxon>
    </lineage>
</organism>
<dbReference type="InterPro" id="IPR015943">
    <property type="entry name" value="WD40/YVTN_repeat-like_dom_sf"/>
</dbReference>
<dbReference type="Gene3D" id="2.130.10.10">
    <property type="entry name" value="YVTN repeat-like/Quinoprotein amine dehydrogenase"/>
    <property type="match status" value="1"/>
</dbReference>
<dbReference type="Pfam" id="PF15907">
    <property type="entry name" value="Itfg2"/>
    <property type="match status" value="1"/>
</dbReference>